<organism evidence="7">
    <name type="scientific">Methyloraptor flagellatus</name>
    <dbReference type="NCBI Taxonomy" id="3162530"/>
    <lineage>
        <taxon>Bacteria</taxon>
        <taxon>Pseudomonadati</taxon>
        <taxon>Pseudomonadota</taxon>
        <taxon>Alphaproteobacteria</taxon>
        <taxon>Hyphomicrobiales</taxon>
        <taxon>Ancalomicrobiaceae</taxon>
        <taxon>Methyloraptor</taxon>
    </lineage>
</organism>
<dbReference type="InterPro" id="IPR036554">
    <property type="entry name" value="GHMP_kinase_C_sf"/>
</dbReference>
<evidence type="ECO:0000256" key="3">
    <source>
        <dbReference type="ARBA" id="ARBA00022777"/>
    </source>
</evidence>
<accession>A0AAU7X585</accession>
<evidence type="ECO:0000259" key="6">
    <source>
        <dbReference type="Pfam" id="PF08544"/>
    </source>
</evidence>
<dbReference type="KEGG" id="mflg:ABS361_13405"/>
<dbReference type="GO" id="GO:0050515">
    <property type="term" value="F:4-(cytidine 5'-diphospho)-2-C-methyl-D-erythritol kinase activity"/>
    <property type="evidence" value="ECO:0007669"/>
    <property type="project" value="UniProtKB-EC"/>
</dbReference>
<dbReference type="GO" id="GO:0005524">
    <property type="term" value="F:ATP binding"/>
    <property type="evidence" value="ECO:0007669"/>
    <property type="project" value="UniProtKB-KW"/>
</dbReference>
<dbReference type="PANTHER" id="PTHR43527">
    <property type="entry name" value="4-DIPHOSPHOCYTIDYL-2-C-METHYL-D-ERYTHRITOL KINASE, CHLOROPLASTIC"/>
    <property type="match status" value="1"/>
</dbReference>
<keyword evidence="4" id="KW-0067">ATP-binding</keyword>
<dbReference type="NCBIfam" id="NF011202">
    <property type="entry name" value="PRK14608.1"/>
    <property type="match status" value="1"/>
</dbReference>
<feature type="domain" description="GHMP kinase C-terminal" evidence="6">
    <location>
        <begin position="112"/>
        <end position="182"/>
    </location>
</feature>
<dbReference type="Pfam" id="PF08544">
    <property type="entry name" value="GHMP_kinases_C"/>
    <property type="match status" value="1"/>
</dbReference>
<sequence length="195" mass="20556">MLDKRLPVAAGIGGGSADAAATLRLLDDLLGLDLGLEVLCRLGLALGADVPMCLHGATARVGGIGEDVQHLAPLPEFGLLLVNPGVALATPAVFKILESRHNPRLPLLPERFADCMHLARWLADTRNDLEPPAIRLVPVVAAVHAALAAEADCLFARMSGSGATSFGLFPSRQAAIEAGRRLAVRHPDWWIAADF</sequence>
<dbReference type="InterPro" id="IPR013750">
    <property type="entry name" value="GHMP_kinase_C_dom"/>
</dbReference>
<evidence type="ECO:0000256" key="1">
    <source>
        <dbReference type="ARBA" id="ARBA00022679"/>
    </source>
</evidence>
<evidence type="ECO:0000256" key="2">
    <source>
        <dbReference type="ARBA" id="ARBA00022741"/>
    </source>
</evidence>
<evidence type="ECO:0000313" key="7">
    <source>
        <dbReference type="EMBL" id="XBY43098.1"/>
    </source>
</evidence>
<proteinExistence type="predicted"/>
<name>A0AAU7X585_9HYPH</name>
<keyword evidence="3 7" id="KW-0418">Kinase</keyword>
<keyword evidence="1 7" id="KW-0808">Transferase</keyword>
<dbReference type="InterPro" id="IPR020568">
    <property type="entry name" value="Ribosomal_Su5_D2-typ_SF"/>
</dbReference>
<dbReference type="PANTHER" id="PTHR43527:SF2">
    <property type="entry name" value="4-DIPHOSPHOCYTIDYL-2-C-METHYL-D-ERYTHRITOL KINASE, CHLOROPLASTIC"/>
    <property type="match status" value="1"/>
</dbReference>
<dbReference type="SUPFAM" id="SSF54211">
    <property type="entry name" value="Ribosomal protein S5 domain 2-like"/>
    <property type="match status" value="1"/>
</dbReference>
<dbReference type="RefSeq" id="WP_407048200.1">
    <property type="nucleotide sequence ID" value="NZ_CP158568.1"/>
</dbReference>
<reference evidence="7" key="1">
    <citation type="submission" date="2024-06" db="EMBL/GenBank/DDBJ databases">
        <title>Methylostella associata gen. nov., sp. nov., a novel Ancalomicrobiaceae-affiliated facultatively methylotrophic bacteria that feed on methanotrophs of the genus Methylococcus.</title>
        <authorList>
            <person name="Saltykova V."/>
            <person name="Danilova O.V."/>
            <person name="Oshkin I.Y."/>
            <person name="Belova S.E."/>
            <person name="Pimenov N.V."/>
            <person name="Dedysh S.N."/>
        </authorList>
    </citation>
    <scope>NUCLEOTIDE SEQUENCE</scope>
    <source>
        <strain evidence="7">S20</strain>
    </source>
</reference>
<dbReference type="EMBL" id="CP158568">
    <property type="protein sequence ID" value="XBY43098.1"/>
    <property type="molecule type" value="Genomic_DNA"/>
</dbReference>
<dbReference type="InterPro" id="IPR006204">
    <property type="entry name" value="GHMP_kinase_N_dom"/>
</dbReference>
<keyword evidence="2" id="KW-0547">Nucleotide-binding</keyword>
<evidence type="ECO:0000256" key="4">
    <source>
        <dbReference type="ARBA" id="ARBA00022840"/>
    </source>
</evidence>
<dbReference type="SUPFAM" id="SSF55060">
    <property type="entry name" value="GHMP Kinase, C-terminal domain"/>
    <property type="match status" value="1"/>
</dbReference>
<gene>
    <name evidence="7" type="ORF">ABS361_13405</name>
</gene>
<feature type="domain" description="GHMP kinase N-terminal" evidence="5">
    <location>
        <begin position="2"/>
        <end position="56"/>
    </location>
</feature>
<dbReference type="Gene3D" id="3.30.70.890">
    <property type="entry name" value="GHMP kinase, C-terminal domain"/>
    <property type="match status" value="1"/>
</dbReference>
<dbReference type="EC" id="2.7.1.148" evidence="7"/>
<dbReference type="Pfam" id="PF00288">
    <property type="entry name" value="GHMP_kinases_N"/>
    <property type="match status" value="1"/>
</dbReference>
<protein>
    <submittedName>
        <fullName evidence="7">4-(Cytidine 5'-diphospho)-2-C-methyl-D-erythritol kinase</fullName>
        <ecNumber evidence="7">2.7.1.148</ecNumber>
    </submittedName>
</protein>
<evidence type="ECO:0000259" key="5">
    <source>
        <dbReference type="Pfam" id="PF00288"/>
    </source>
</evidence>
<dbReference type="AlphaFoldDB" id="A0AAU7X585"/>
<dbReference type="Gene3D" id="3.30.230.10">
    <property type="match status" value="1"/>
</dbReference>
<dbReference type="InterPro" id="IPR014721">
    <property type="entry name" value="Ribsml_uS5_D2-typ_fold_subgr"/>
</dbReference>